<dbReference type="InterPro" id="IPR037225">
    <property type="entry name" value="Nuo51_FMN-bd_sf"/>
</dbReference>
<dbReference type="SUPFAM" id="SSF140490">
    <property type="entry name" value="Nqo1C-terminal domain-like"/>
    <property type="match status" value="1"/>
</dbReference>
<dbReference type="InterPro" id="IPR019575">
    <property type="entry name" value="Nuop51_4Fe4S-bd"/>
</dbReference>
<dbReference type="GO" id="GO:0051539">
    <property type="term" value="F:4 iron, 4 sulfur cluster binding"/>
    <property type="evidence" value="ECO:0007669"/>
    <property type="project" value="UniProtKB-KW"/>
</dbReference>
<dbReference type="Pfam" id="PF01512">
    <property type="entry name" value="Complex1_51K"/>
    <property type="match status" value="1"/>
</dbReference>
<evidence type="ECO:0000256" key="1">
    <source>
        <dbReference type="ARBA" id="ARBA00007523"/>
    </source>
</evidence>
<evidence type="ECO:0000256" key="4">
    <source>
        <dbReference type="ARBA" id="ARBA00023004"/>
    </source>
</evidence>
<dbReference type="Gene3D" id="3.10.20.600">
    <property type="match status" value="1"/>
</dbReference>
<dbReference type="PANTHER" id="PTHR43578">
    <property type="entry name" value="NADH-QUINONE OXIDOREDUCTASE SUBUNIT F"/>
    <property type="match status" value="1"/>
</dbReference>
<keyword evidence="5" id="KW-0411">Iron-sulfur</keyword>
<keyword evidence="2" id="KW-0004">4Fe-4S</keyword>
<dbReference type="SMART" id="SM00928">
    <property type="entry name" value="NADH_4Fe-4S"/>
    <property type="match status" value="1"/>
</dbReference>
<reference evidence="7 8" key="1">
    <citation type="journal article" date="2020" name="Nature">
        <title>Bacterial chemolithoautotrophy via manganese oxidation.</title>
        <authorList>
            <person name="Yu H."/>
            <person name="Leadbetter J.R."/>
        </authorList>
    </citation>
    <scope>NUCLEOTIDE SEQUENCE [LARGE SCALE GENOMIC DNA]</scope>
    <source>
        <strain evidence="7 8">Mn-1</strain>
    </source>
</reference>
<evidence type="ECO:0000313" key="7">
    <source>
        <dbReference type="EMBL" id="NKE70337.1"/>
    </source>
</evidence>
<comment type="similarity">
    <text evidence="1">Belongs to the complex I 51 kDa subunit family.</text>
</comment>
<proteinExistence type="inferred from homology"/>
<dbReference type="SUPFAM" id="SSF142984">
    <property type="entry name" value="Nqo1 middle domain-like"/>
    <property type="match status" value="1"/>
</dbReference>
<dbReference type="Pfam" id="PF10589">
    <property type="entry name" value="NADH_4Fe-4S"/>
    <property type="match status" value="1"/>
</dbReference>
<dbReference type="PANTHER" id="PTHR43578:SF3">
    <property type="entry name" value="NADH-QUINONE OXIDOREDUCTASE SUBUNIT F"/>
    <property type="match status" value="1"/>
</dbReference>
<evidence type="ECO:0000256" key="2">
    <source>
        <dbReference type="ARBA" id="ARBA00022485"/>
    </source>
</evidence>
<keyword evidence="8" id="KW-1185">Reference proteome</keyword>
<dbReference type="GO" id="GO:0046872">
    <property type="term" value="F:metal ion binding"/>
    <property type="evidence" value="ECO:0007669"/>
    <property type="project" value="UniProtKB-KW"/>
</dbReference>
<dbReference type="InterPro" id="IPR037207">
    <property type="entry name" value="Nuop51_4Fe4S-bd_sf"/>
</dbReference>
<dbReference type="Gene3D" id="1.20.1440.230">
    <property type="entry name" value="NADH-ubiquinone oxidoreductase 51kDa subunit, iron-sulphur binding domain"/>
    <property type="match status" value="1"/>
</dbReference>
<gene>
    <name evidence="7" type="primary">nuoF</name>
    <name evidence="7" type="ORF">MNODULE_06250</name>
</gene>
<feature type="domain" description="NADH-ubiquinone oxidoreductase 51kDa subunit iron-sulphur binding" evidence="6">
    <location>
        <begin position="336"/>
        <end position="381"/>
    </location>
</feature>
<dbReference type="EMBL" id="VTOW01000001">
    <property type="protein sequence ID" value="NKE70337.1"/>
    <property type="molecule type" value="Genomic_DNA"/>
</dbReference>
<dbReference type="Gene3D" id="6.10.250.1450">
    <property type="match status" value="1"/>
</dbReference>
<comment type="caution">
    <text evidence="7">The sequence shown here is derived from an EMBL/GenBank/DDBJ whole genome shotgun (WGS) entry which is preliminary data.</text>
</comment>
<accession>A0A7X6DNF8</accession>
<keyword evidence="3" id="KW-0479">Metal-binding</keyword>
<dbReference type="AlphaFoldDB" id="A0A7X6DNF8"/>
<evidence type="ECO:0000256" key="3">
    <source>
        <dbReference type="ARBA" id="ARBA00022723"/>
    </source>
</evidence>
<dbReference type="Proteomes" id="UP000534783">
    <property type="component" value="Unassembled WGS sequence"/>
</dbReference>
<dbReference type="InterPro" id="IPR019554">
    <property type="entry name" value="Soluble_ligand-bd"/>
</dbReference>
<dbReference type="InterPro" id="IPR011538">
    <property type="entry name" value="Nuo51_FMN-bd"/>
</dbReference>
<organism evidence="7 8">
    <name type="scientific">Candidatus Manganitrophus noduliformans</name>
    <dbReference type="NCBI Taxonomy" id="2606439"/>
    <lineage>
        <taxon>Bacteria</taxon>
        <taxon>Pseudomonadati</taxon>
        <taxon>Nitrospirota</taxon>
        <taxon>Nitrospiria</taxon>
        <taxon>Candidatus Troglogloeales</taxon>
        <taxon>Candidatus Manganitrophaceae</taxon>
        <taxon>Candidatus Manganitrophus</taxon>
    </lineage>
</organism>
<dbReference type="SUPFAM" id="SSF142019">
    <property type="entry name" value="Nqo1 FMN-binding domain-like"/>
    <property type="match status" value="1"/>
</dbReference>
<keyword evidence="4" id="KW-0408">Iron</keyword>
<sequence>MVQSRHILTDGDLPLEQLSTVQPISYEEYLRRRGYTALPKAIHTLGPSGVLEMIKRSGLRGRGGAGFPTGKKWEMVVQRKADRKYLCCNAAEDEPGTFKDRYLLRSNPHQLIEGAILAAFAIGAAEVYLYINGRYEEEIEFMEQALQTAKEKGHWGKQVEGTSLSIELKICKSPGTYVAGEETALLEVVEGRSAKPRQKPPYYPAIQGLYGMPTVVNNAETLSNVAHIIREGVDWFRTLGTATSPGTLVFTLTGDVNRPGLYELPLGTSLRELIEEYGGGVCGGKQLKAVFPGGPSNTIIAADQIDVALDFDALKAIGSGLGTGAVIVMSEDACMVQSAIQYARFFARESCGQCPPCKLGTAHLSEILEKIESGQGDEKDLQQIEQVCGMVKGRGYCYLLTGASIAVESIFRCFREEYVAHVQQRACPLVGTA</sequence>
<dbReference type="Pfam" id="PF10531">
    <property type="entry name" value="SLBB"/>
    <property type="match status" value="1"/>
</dbReference>
<evidence type="ECO:0000259" key="6">
    <source>
        <dbReference type="SMART" id="SM00928"/>
    </source>
</evidence>
<dbReference type="FunFam" id="1.20.1440.230:FF:000001">
    <property type="entry name" value="Mitochondrial NADH dehydrogenase flavoprotein 1"/>
    <property type="match status" value="1"/>
</dbReference>
<dbReference type="NCBIfam" id="NF010120">
    <property type="entry name" value="PRK13596.1"/>
    <property type="match status" value="1"/>
</dbReference>
<name>A0A7X6DNF8_9BACT</name>
<evidence type="ECO:0000313" key="8">
    <source>
        <dbReference type="Proteomes" id="UP000534783"/>
    </source>
</evidence>
<evidence type="ECO:0000256" key="5">
    <source>
        <dbReference type="ARBA" id="ARBA00023014"/>
    </source>
</evidence>
<protein>
    <submittedName>
        <fullName evidence="7">NADH-quinone oxidoreductase subunit NuoF</fullName>
    </submittedName>
</protein>
<dbReference type="Gene3D" id="3.40.50.11540">
    <property type="entry name" value="NADH-ubiquinone oxidoreductase 51kDa subunit"/>
    <property type="match status" value="1"/>
</dbReference>
<dbReference type="FunFam" id="3.40.50.11540:FF:000001">
    <property type="entry name" value="NADH dehydrogenase [ubiquinone] flavoprotein 1, mitochondrial"/>
    <property type="match status" value="1"/>
</dbReference>